<dbReference type="Gene3D" id="3.40.50.1580">
    <property type="entry name" value="Nucleoside phosphorylase domain"/>
    <property type="match status" value="1"/>
</dbReference>
<sequence length="245" mass="25977">MRRVVVTASTRMELSELIPAASALPFSGVGHLPLWRAELAGQELFIAQTGMGKANAACAATLLCERLTPDLLVNTGCGGAFPGCGVGVGDIAVADAECFADEGVLTPDGWRGLDLIGIPLYEGRGERVFNRVPLPLEPARRALAHAAAEGFAAALGPFLTVSTCSGTSRRGEEMLRRFPGICENMEGAALAHVALIYGVACLEVRGISNMVEDRDMSRWDLKRAVGEVQRFLFSLLKCPDALFGS</sequence>
<dbReference type="UniPathway" id="UPA00079"/>
<dbReference type="EC" id="3.2.2.26" evidence="1 2"/>
<dbReference type="GO" id="GO:0005829">
    <property type="term" value="C:cytosol"/>
    <property type="evidence" value="ECO:0007669"/>
    <property type="project" value="TreeGrafter"/>
</dbReference>
<comment type="function">
    <text evidence="1">Catalyzes the hydrolysis of futalosine (FL) to dehypoxanthine futalosine (DHFL) and hypoxanthine, a step in the biosynthesis of menaquinone (MK, vitamin K2).</text>
</comment>
<dbReference type="Proteomes" id="UP000306416">
    <property type="component" value="Unassembled WGS sequence"/>
</dbReference>
<comment type="similarity">
    <text evidence="1">Belongs to the PNP/UDP phosphorylase family. Futalosine hydrolase subfamily.</text>
</comment>
<dbReference type="InterPro" id="IPR000845">
    <property type="entry name" value="Nucleoside_phosphorylase_d"/>
</dbReference>
<dbReference type="InterPro" id="IPR035994">
    <property type="entry name" value="Nucleoside_phosphorylase_sf"/>
</dbReference>
<comment type="catalytic activity">
    <reaction evidence="1">
        <text>futalosine + H2O = dehypoxanthine futalosine + hypoxanthine</text>
        <dbReference type="Rhea" id="RHEA:25904"/>
        <dbReference type="ChEBI" id="CHEBI:15377"/>
        <dbReference type="ChEBI" id="CHEBI:17368"/>
        <dbReference type="ChEBI" id="CHEBI:58863"/>
        <dbReference type="ChEBI" id="CHEBI:58864"/>
        <dbReference type="EC" id="3.2.2.26"/>
    </reaction>
</comment>
<evidence type="ECO:0000256" key="2">
    <source>
        <dbReference type="NCBIfam" id="TIGR03664"/>
    </source>
</evidence>
<evidence type="ECO:0000313" key="4">
    <source>
        <dbReference type="EMBL" id="TGU74062.1"/>
    </source>
</evidence>
<evidence type="ECO:0000313" key="5">
    <source>
        <dbReference type="Proteomes" id="UP000306416"/>
    </source>
</evidence>
<dbReference type="SUPFAM" id="SSF53167">
    <property type="entry name" value="Purine and uridine phosphorylases"/>
    <property type="match status" value="1"/>
</dbReference>
<name>A0A4V3P037_9BACT</name>
<evidence type="ECO:0000256" key="1">
    <source>
        <dbReference type="HAMAP-Rule" id="MF_00991"/>
    </source>
</evidence>
<dbReference type="PANTHER" id="PTHR46832">
    <property type="entry name" value="5'-METHYLTHIOADENOSINE/S-ADENOSYLHOMOCYSTEINE NUCLEOSIDASE"/>
    <property type="match status" value="1"/>
</dbReference>
<comment type="caution">
    <text evidence="4">The sequence shown here is derived from an EMBL/GenBank/DDBJ whole genome shotgun (WGS) entry which is preliminary data.</text>
</comment>
<dbReference type="PANTHER" id="PTHR46832:SF2">
    <property type="entry name" value="FUTALOSINE HYDROLASE"/>
    <property type="match status" value="1"/>
</dbReference>
<dbReference type="Pfam" id="PF01048">
    <property type="entry name" value="PNP_UDP_1"/>
    <property type="match status" value="1"/>
</dbReference>
<reference evidence="4 5" key="1">
    <citation type="submission" date="2019-04" db="EMBL/GenBank/DDBJ databases">
        <title>Geobacter oryzae sp. nov., ferric-reducing bacteria isolated from paddy soil.</title>
        <authorList>
            <person name="Xu Z."/>
            <person name="Masuda Y."/>
            <person name="Itoh H."/>
            <person name="Senoo K."/>
        </authorList>
    </citation>
    <scope>NUCLEOTIDE SEQUENCE [LARGE SCALE GENOMIC DNA]</scope>
    <source>
        <strain evidence="4 5">Red111</strain>
    </source>
</reference>
<dbReference type="GO" id="GO:0008930">
    <property type="term" value="F:methylthioadenosine nucleosidase activity"/>
    <property type="evidence" value="ECO:0007669"/>
    <property type="project" value="TreeGrafter"/>
</dbReference>
<dbReference type="GO" id="GO:0019284">
    <property type="term" value="P:L-methionine salvage from S-adenosylmethionine"/>
    <property type="evidence" value="ECO:0007669"/>
    <property type="project" value="TreeGrafter"/>
</dbReference>
<feature type="domain" description="Nucleoside phosphorylase" evidence="3">
    <location>
        <begin position="4"/>
        <end position="235"/>
    </location>
</feature>
<dbReference type="HAMAP" id="MF_00991">
    <property type="entry name" value="MqnB"/>
    <property type="match status" value="1"/>
</dbReference>
<keyword evidence="4" id="KW-0326">Glycosidase</keyword>
<keyword evidence="5" id="KW-1185">Reference proteome</keyword>
<dbReference type="EMBL" id="SRSC01000001">
    <property type="protein sequence ID" value="TGU74062.1"/>
    <property type="molecule type" value="Genomic_DNA"/>
</dbReference>
<accession>A0A4V3P037</accession>
<dbReference type="GO" id="GO:0009116">
    <property type="term" value="P:nucleoside metabolic process"/>
    <property type="evidence" value="ECO:0007669"/>
    <property type="project" value="InterPro"/>
</dbReference>
<dbReference type="AlphaFoldDB" id="A0A4V3P037"/>
<dbReference type="GO" id="GO:0009234">
    <property type="term" value="P:menaquinone biosynthetic process"/>
    <property type="evidence" value="ECO:0007669"/>
    <property type="project" value="UniProtKB-UniRule"/>
</dbReference>
<dbReference type="CDD" id="cd17766">
    <property type="entry name" value="futalosine_nucleosidase_MqnB"/>
    <property type="match status" value="1"/>
</dbReference>
<dbReference type="InterPro" id="IPR019963">
    <property type="entry name" value="FL_hydrolase_MqnB"/>
</dbReference>
<keyword evidence="1 4" id="KW-0378">Hydrolase</keyword>
<comment type="pathway">
    <text evidence="1">Quinol/quinone metabolism; menaquinone biosynthesis.</text>
</comment>
<dbReference type="GO" id="GO:0008782">
    <property type="term" value="F:adenosylhomocysteine nucleosidase activity"/>
    <property type="evidence" value="ECO:0007669"/>
    <property type="project" value="TreeGrafter"/>
</dbReference>
<keyword evidence="1" id="KW-0474">Menaquinone biosynthesis</keyword>
<proteinExistence type="inferred from homology"/>
<dbReference type="RefSeq" id="WP_135868401.1">
    <property type="nucleotide sequence ID" value="NZ_SRSC01000001.1"/>
</dbReference>
<dbReference type="NCBIfam" id="TIGR03664">
    <property type="entry name" value="fut_nucase"/>
    <property type="match status" value="1"/>
</dbReference>
<evidence type="ECO:0000259" key="3">
    <source>
        <dbReference type="Pfam" id="PF01048"/>
    </source>
</evidence>
<gene>
    <name evidence="1 4" type="primary">mqnB</name>
    <name evidence="4" type="ORF">E4633_00905</name>
</gene>
<organism evidence="4 5">
    <name type="scientific">Geomonas terrae</name>
    <dbReference type="NCBI Taxonomy" id="2562681"/>
    <lineage>
        <taxon>Bacteria</taxon>
        <taxon>Pseudomonadati</taxon>
        <taxon>Thermodesulfobacteriota</taxon>
        <taxon>Desulfuromonadia</taxon>
        <taxon>Geobacterales</taxon>
        <taxon>Geobacteraceae</taxon>
        <taxon>Geomonas</taxon>
    </lineage>
</organism>
<protein>
    <recommendedName>
        <fullName evidence="1 2">Futalosine hydrolase</fullName>
        <shortName evidence="1">FL hydrolase</shortName>
        <ecNumber evidence="1 2">3.2.2.26</ecNumber>
    </recommendedName>
    <alternativeName>
        <fullName evidence="1">Futalosine nucleosidase</fullName>
    </alternativeName>
    <alternativeName>
        <fullName evidence="1">Menaquinone biosynthetic enzyme MqnB</fullName>
    </alternativeName>
</protein>